<keyword evidence="2" id="KW-0378">Hydrolase</keyword>
<feature type="chain" id="PRO_5036881134" evidence="1">
    <location>
        <begin position="41"/>
        <end position="433"/>
    </location>
</feature>
<evidence type="ECO:0000256" key="1">
    <source>
        <dbReference type="SAM" id="SignalP"/>
    </source>
</evidence>
<keyword evidence="3" id="KW-1185">Reference proteome</keyword>
<proteinExistence type="predicted"/>
<comment type="caution">
    <text evidence="2">The sequence shown here is derived from an EMBL/GenBank/DDBJ whole genome shotgun (WGS) entry which is preliminary data.</text>
</comment>
<reference evidence="2" key="1">
    <citation type="submission" date="2020-09" db="EMBL/GenBank/DDBJ databases">
        <authorList>
            <person name="Kim M.K."/>
        </authorList>
    </citation>
    <scope>NUCLEOTIDE SEQUENCE</scope>
    <source>
        <strain evidence="2">BT664</strain>
    </source>
</reference>
<organism evidence="2 3">
    <name type="scientific">Hymenobacter montanus</name>
    <dbReference type="NCBI Taxonomy" id="2771359"/>
    <lineage>
        <taxon>Bacteria</taxon>
        <taxon>Pseudomonadati</taxon>
        <taxon>Bacteroidota</taxon>
        <taxon>Cytophagia</taxon>
        <taxon>Cytophagales</taxon>
        <taxon>Hymenobacteraceae</taxon>
        <taxon>Hymenobacter</taxon>
    </lineage>
</organism>
<keyword evidence="2" id="KW-0121">Carboxypeptidase</keyword>
<feature type="signal peptide" evidence="1">
    <location>
        <begin position="1"/>
        <end position="40"/>
    </location>
</feature>
<dbReference type="Pfam" id="PF13715">
    <property type="entry name" value="CarbopepD_reg_2"/>
    <property type="match status" value="1"/>
</dbReference>
<evidence type="ECO:0000313" key="3">
    <source>
        <dbReference type="Proteomes" id="UP000612233"/>
    </source>
</evidence>
<sequence length="433" mass="47987">MKISSFGLRSKYFHLKMPKLKTICLAVGLALVPALSMAQAPTLLRGTVVDARTRAALPYASLGLRHTGIGTVSNAEGTFRLQVPAGHASDTVEVQCLGYAPLRLRLQPALLAAAQTLALTPQEYQLNEVRVTAYTPTSLLAKAVRTTRARMASPVVLNCYYREFARLNGRYNKFADGLVDYYIKANPRRPQAPEVQVRVRESRVGELPTAPDDANKAIPSPIDVEKAGSYYDVTERARFLDSTSFRFYSYEVREAVSPNGAEDPFYVVTCTPITQEYPYLQQATVRIDRRSFTIRSVESEVPGALQQYMKGINLLIIKAKVNSSRKRIEYHELNGQVYPSFVRLDVGMEITTGNKPPLQYVFSSGMLVRDVALGAQVAPFPKAERHSGSLYKKGTSYQHPYWLEGNVVPATAEEEAVIKELEKATASAAKPSR</sequence>
<dbReference type="RefSeq" id="WP_191006710.1">
    <property type="nucleotide sequence ID" value="NZ_JACXAD010000025.1"/>
</dbReference>
<dbReference type="Gene3D" id="2.60.40.1120">
    <property type="entry name" value="Carboxypeptidase-like, regulatory domain"/>
    <property type="match status" value="1"/>
</dbReference>
<name>A0A927GL76_9BACT</name>
<gene>
    <name evidence="2" type="ORF">IC235_18575</name>
</gene>
<dbReference type="InterPro" id="IPR008969">
    <property type="entry name" value="CarboxyPept-like_regulatory"/>
</dbReference>
<protein>
    <submittedName>
        <fullName evidence="2">Carboxypeptidase-like regulatory domain-containing protein</fullName>
    </submittedName>
</protein>
<accession>A0A927GL76</accession>
<evidence type="ECO:0000313" key="2">
    <source>
        <dbReference type="EMBL" id="MBD2769899.1"/>
    </source>
</evidence>
<dbReference type="GO" id="GO:0004180">
    <property type="term" value="F:carboxypeptidase activity"/>
    <property type="evidence" value="ECO:0007669"/>
    <property type="project" value="UniProtKB-KW"/>
</dbReference>
<keyword evidence="1" id="KW-0732">Signal</keyword>
<keyword evidence="2" id="KW-0645">Protease</keyword>
<dbReference type="AlphaFoldDB" id="A0A927GL76"/>
<dbReference type="EMBL" id="JACXAD010000025">
    <property type="protein sequence ID" value="MBD2769899.1"/>
    <property type="molecule type" value="Genomic_DNA"/>
</dbReference>
<dbReference type="SUPFAM" id="SSF49464">
    <property type="entry name" value="Carboxypeptidase regulatory domain-like"/>
    <property type="match status" value="1"/>
</dbReference>
<dbReference type="Proteomes" id="UP000612233">
    <property type="component" value="Unassembled WGS sequence"/>
</dbReference>